<reference evidence="2" key="1">
    <citation type="submission" date="2019-01" db="EMBL/GenBank/DDBJ databases">
        <title>Genomic signatures and co-occurrence patterns of the ultra-small Saccharimodia (Patescibacteria phylum) suggest a symbiotic lifestyle.</title>
        <authorList>
            <person name="Lemos L."/>
            <person name="Medeiros J."/>
            <person name="Andreote F."/>
            <person name="Fernandes G."/>
            <person name="Varani A."/>
            <person name="Oliveira G."/>
            <person name="Pylro V."/>
        </authorList>
    </citation>
    <scope>NUCLEOTIDE SEQUENCE [LARGE SCALE GENOMIC DNA]</scope>
    <source>
        <strain evidence="2">AMD02</strain>
    </source>
</reference>
<dbReference type="InterPro" id="IPR056923">
    <property type="entry name" value="Minor_tail_gp31_C"/>
</dbReference>
<evidence type="ECO:0000313" key="2">
    <source>
        <dbReference type="EMBL" id="RWZ78195.1"/>
    </source>
</evidence>
<name>A0A4Q0AGB8_9BACT</name>
<evidence type="ECO:0000259" key="1">
    <source>
        <dbReference type="Pfam" id="PF24243"/>
    </source>
</evidence>
<organism evidence="2 3">
    <name type="scientific">Candidatus Microsaccharimonas sossegonensis</name>
    <dbReference type="NCBI Taxonomy" id="2506948"/>
    <lineage>
        <taxon>Bacteria</taxon>
        <taxon>Candidatus Saccharimonadota</taxon>
        <taxon>Candidatus Saccharimonadia</taxon>
        <taxon>Candidatus Saccharimonadales</taxon>
        <taxon>Candidatus Saccharimonadaceae</taxon>
        <taxon>Candidatus Microsaccharimonas</taxon>
    </lineage>
</organism>
<proteinExistence type="predicted"/>
<dbReference type="EMBL" id="SCKX01000001">
    <property type="protein sequence ID" value="RWZ78195.1"/>
    <property type="molecule type" value="Genomic_DNA"/>
</dbReference>
<feature type="domain" description="Minor tail protein gp31 C-terminal" evidence="1">
    <location>
        <begin position="118"/>
        <end position="141"/>
    </location>
</feature>
<accession>A0A4Q0AGB8</accession>
<comment type="caution">
    <text evidence="2">The sequence shown here is derived from an EMBL/GenBank/DDBJ whole genome shotgun (WGS) entry which is preliminary data.</text>
</comment>
<dbReference type="AlphaFoldDB" id="A0A4Q0AGB8"/>
<sequence length="142" mass="14173">MARLPTPGSDNGTWGTILNGFLSAAHKADGTIADGVVPLTSLTTAVQTSLGKADTALQAAPVTSVSGKTGAVTLVKADVGLGNVDNTADVNKPVSTSQQAGLDGKLGTNFALNGLTGVWIGTQAQYDAITSKTATILYVVTG</sequence>
<gene>
    <name evidence="2" type="ORF">EOT05_00275</name>
</gene>
<keyword evidence="3" id="KW-1185">Reference proteome</keyword>
<dbReference type="Proteomes" id="UP000289257">
    <property type="component" value="Unassembled WGS sequence"/>
</dbReference>
<dbReference type="Pfam" id="PF24243">
    <property type="entry name" value="Phage_tail_C"/>
    <property type="match status" value="1"/>
</dbReference>
<protein>
    <recommendedName>
        <fullName evidence="1">Minor tail protein gp31 C-terminal domain-containing protein</fullName>
    </recommendedName>
</protein>
<evidence type="ECO:0000313" key="3">
    <source>
        <dbReference type="Proteomes" id="UP000289257"/>
    </source>
</evidence>